<evidence type="ECO:0000256" key="1">
    <source>
        <dbReference type="ARBA" id="ARBA00004374"/>
    </source>
</evidence>
<evidence type="ECO:0000259" key="6">
    <source>
        <dbReference type="Pfam" id="PF01103"/>
    </source>
</evidence>
<dbReference type="Gene3D" id="2.40.160.50">
    <property type="entry name" value="membrane protein fhac: a member of the omp85/tpsb transporter family"/>
    <property type="match status" value="1"/>
</dbReference>
<keyword evidence="4" id="KW-0812">Transmembrane</keyword>
<accession>M4BJR2</accession>
<comment type="subcellular location">
    <subcellularLocation>
        <location evidence="1">Mitochondrion outer membrane</location>
        <topology evidence="1">Multi-pass membrane protein</topology>
    </subcellularLocation>
</comment>
<dbReference type="OMA" id="SGIWRQI"/>
<reference evidence="7" key="2">
    <citation type="submission" date="2015-06" db="UniProtKB">
        <authorList>
            <consortium name="EnsemblProtists"/>
        </authorList>
    </citation>
    <scope>IDENTIFICATION</scope>
    <source>
        <strain evidence="7">Emoy2</strain>
    </source>
</reference>
<dbReference type="PANTHER" id="PTHR12815">
    <property type="entry name" value="SORTING AND ASSEMBLY MACHINERY SAMM50 PROTEIN FAMILY MEMBER"/>
    <property type="match status" value="1"/>
</dbReference>
<keyword evidence="3" id="KW-1134">Transmembrane beta strand</keyword>
<evidence type="ECO:0000256" key="4">
    <source>
        <dbReference type="ARBA" id="ARBA00022692"/>
    </source>
</evidence>
<dbReference type="PANTHER" id="PTHR12815:SF18">
    <property type="entry name" value="SORTING AND ASSEMBLY MACHINERY COMPONENT 50 HOMOLOG"/>
    <property type="match status" value="1"/>
</dbReference>
<reference evidence="8" key="1">
    <citation type="journal article" date="2010" name="Science">
        <title>Signatures of adaptation to obligate biotrophy in the Hyaloperonospora arabidopsidis genome.</title>
        <authorList>
            <person name="Baxter L."/>
            <person name="Tripathy S."/>
            <person name="Ishaque N."/>
            <person name="Boot N."/>
            <person name="Cabral A."/>
            <person name="Kemen E."/>
            <person name="Thines M."/>
            <person name="Ah-Fong A."/>
            <person name="Anderson R."/>
            <person name="Badejoko W."/>
            <person name="Bittner-Eddy P."/>
            <person name="Boore J.L."/>
            <person name="Chibucos M.C."/>
            <person name="Coates M."/>
            <person name="Dehal P."/>
            <person name="Delehaunty K."/>
            <person name="Dong S."/>
            <person name="Downton P."/>
            <person name="Dumas B."/>
            <person name="Fabro G."/>
            <person name="Fronick C."/>
            <person name="Fuerstenberg S.I."/>
            <person name="Fulton L."/>
            <person name="Gaulin E."/>
            <person name="Govers F."/>
            <person name="Hughes L."/>
            <person name="Humphray S."/>
            <person name="Jiang R.H."/>
            <person name="Judelson H."/>
            <person name="Kamoun S."/>
            <person name="Kyung K."/>
            <person name="Meijer H."/>
            <person name="Minx P."/>
            <person name="Morris P."/>
            <person name="Nelson J."/>
            <person name="Phuntumart V."/>
            <person name="Qutob D."/>
            <person name="Rehmany A."/>
            <person name="Rougon-Cardoso A."/>
            <person name="Ryden P."/>
            <person name="Torto-Alalibo T."/>
            <person name="Studholme D."/>
            <person name="Wang Y."/>
            <person name="Win J."/>
            <person name="Wood J."/>
            <person name="Clifton S.W."/>
            <person name="Rogers J."/>
            <person name="Van den Ackerveken G."/>
            <person name="Jones J.D."/>
            <person name="McDowell J.M."/>
            <person name="Beynon J."/>
            <person name="Tyler B.M."/>
        </authorList>
    </citation>
    <scope>NUCLEOTIDE SEQUENCE [LARGE SCALE GENOMIC DNA]</scope>
    <source>
        <strain evidence="8">Emoy2</strain>
    </source>
</reference>
<name>M4BJR2_HYAAE</name>
<dbReference type="EMBL" id="JH598330">
    <property type="status" value="NOT_ANNOTATED_CDS"/>
    <property type="molecule type" value="Genomic_DNA"/>
</dbReference>
<sequence length="477" mass="52426">MASETPKAEPEPQHPWGPRVHIGKVFIKGNERTKCVSISTTDRSSSPCIKGTLKRLVGDAIGHCRKRTMPSVSVNWCTSWRQQRRSSRLLTFSSRSVLIWTRRDETDVIITVKEKNWRSLHVGATTDGNDEAGESSLTLANAFGEAEKITLSASYARSGSNTQRATFKKPRFLGLPLFLSATGANEMHSQEWLSSYNEKVRAGSISVSDYDGVHELSLNVGWRDLLPRRDSKIPTAYRASPSILAEAMPSTKTSVKYVFTDDNRDNIVYPVAGGLFKYTTEIAGLVGDVKFVKAEVEGQKHMAAGPEMFGFPILNFSLSYHLGTVKSYGSDQNRPARISDRFFLGGPMNVRGFNHKGIGPRASPLDGGVVQGDALGGDVSYRGTASMGFPVPLPLFAALGLRGQVFANVGNLTTWDRLLDEKKWMKNLADDTRVSVGLGLVWGTRIGRLEANYSWILKAHAHDNIKRAQLGLGLTFC</sequence>
<dbReference type="STRING" id="559515.M4BJR2"/>
<dbReference type="InterPro" id="IPR000184">
    <property type="entry name" value="Bac_surfAg_D15"/>
</dbReference>
<feature type="domain" description="Bacterial surface antigen (D15)" evidence="6">
    <location>
        <begin position="141"/>
        <end position="476"/>
    </location>
</feature>
<evidence type="ECO:0000256" key="3">
    <source>
        <dbReference type="ARBA" id="ARBA00022452"/>
    </source>
</evidence>
<dbReference type="GO" id="GO:0005741">
    <property type="term" value="C:mitochondrial outer membrane"/>
    <property type="evidence" value="ECO:0007669"/>
    <property type="project" value="UniProtKB-SubCell"/>
</dbReference>
<evidence type="ECO:0000313" key="7">
    <source>
        <dbReference type="EnsemblProtists" id="HpaP806642"/>
    </source>
</evidence>
<dbReference type="AlphaFoldDB" id="M4BJR2"/>
<organism evidence="7 8">
    <name type="scientific">Hyaloperonospora arabidopsidis (strain Emoy2)</name>
    <name type="common">Downy mildew agent</name>
    <name type="synonym">Peronospora arabidopsidis</name>
    <dbReference type="NCBI Taxonomy" id="559515"/>
    <lineage>
        <taxon>Eukaryota</taxon>
        <taxon>Sar</taxon>
        <taxon>Stramenopiles</taxon>
        <taxon>Oomycota</taxon>
        <taxon>Peronosporomycetes</taxon>
        <taxon>Peronosporales</taxon>
        <taxon>Peronosporaceae</taxon>
        <taxon>Hyaloperonospora</taxon>
    </lineage>
</organism>
<evidence type="ECO:0000256" key="2">
    <source>
        <dbReference type="ARBA" id="ARBA00010913"/>
    </source>
</evidence>
<dbReference type="VEuPathDB" id="FungiDB:HpaG806642"/>
<evidence type="ECO:0000256" key="5">
    <source>
        <dbReference type="ARBA" id="ARBA00023136"/>
    </source>
</evidence>
<keyword evidence="8" id="KW-1185">Reference proteome</keyword>
<dbReference type="eggNOG" id="KOG2602">
    <property type="taxonomic scope" value="Eukaryota"/>
</dbReference>
<dbReference type="HOGENOM" id="CLU_014798_3_0_1"/>
<dbReference type="Proteomes" id="UP000011713">
    <property type="component" value="Unassembled WGS sequence"/>
</dbReference>
<proteinExistence type="inferred from homology"/>
<comment type="similarity">
    <text evidence="2">Belongs to the SAM50/omp85 family.</text>
</comment>
<dbReference type="EnsemblProtists" id="HpaT806642">
    <property type="protein sequence ID" value="HpaP806642"/>
    <property type="gene ID" value="HpaG806642"/>
</dbReference>
<protein>
    <recommendedName>
        <fullName evidence="6">Bacterial surface antigen (D15) domain-containing protein</fullName>
    </recommendedName>
</protein>
<dbReference type="InParanoid" id="M4BJR2"/>
<keyword evidence="5" id="KW-0472">Membrane</keyword>
<dbReference type="InterPro" id="IPR039910">
    <property type="entry name" value="D15-like"/>
</dbReference>
<dbReference type="Pfam" id="PF01103">
    <property type="entry name" value="Omp85"/>
    <property type="match status" value="1"/>
</dbReference>
<evidence type="ECO:0000313" key="8">
    <source>
        <dbReference type="Proteomes" id="UP000011713"/>
    </source>
</evidence>